<dbReference type="Gene3D" id="3.40.50.720">
    <property type="entry name" value="NAD(P)-binding Rossmann-like Domain"/>
    <property type="match status" value="1"/>
</dbReference>
<evidence type="ECO:0000256" key="1">
    <source>
        <dbReference type="ARBA" id="ARBA00006484"/>
    </source>
</evidence>
<keyword evidence="2" id="KW-0560">Oxidoreductase</keyword>
<accession>A0A4R6PY63</accession>
<dbReference type="RefSeq" id="WP_133529297.1">
    <property type="nucleotide sequence ID" value="NZ_SNXO01000057.1"/>
</dbReference>
<dbReference type="PANTHER" id="PTHR42879:SF2">
    <property type="entry name" value="3-OXOACYL-[ACYL-CARRIER-PROTEIN] REDUCTASE FABG"/>
    <property type="match status" value="1"/>
</dbReference>
<evidence type="ECO:0000256" key="3">
    <source>
        <dbReference type="ARBA" id="ARBA00023221"/>
    </source>
</evidence>
<dbReference type="AlphaFoldDB" id="A0A4R6PY63"/>
<dbReference type="FunFam" id="3.40.50.720:FF:000084">
    <property type="entry name" value="Short-chain dehydrogenase reductase"/>
    <property type="match status" value="1"/>
</dbReference>
<dbReference type="InterPro" id="IPR020904">
    <property type="entry name" value="Sc_DH/Rdtase_CS"/>
</dbReference>
<proteinExistence type="inferred from homology"/>
<keyword evidence="3" id="KW-0443">Lipid metabolism</keyword>
<dbReference type="Proteomes" id="UP000295500">
    <property type="component" value="Unassembled WGS sequence"/>
</dbReference>
<dbReference type="InterPro" id="IPR002347">
    <property type="entry name" value="SDR_fam"/>
</dbReference>
<dbReference type="Pfam" id="PF13561">
    <property type="entry name" value="adh_short_C2"/>
    <property type="match status" value="1"/>
</dbReference>
<reference evidence="4 5" key="1">
    <citation type="submission" date="2019-03" db="EMBL/GenBank/DDBJ databases">
        <title>Genomic Encyclopedia of Type Strains, Phase IV (KMG-IV): sequencing the most valuable type-strain genomes for metagenomic binning, comparative biology and taxonomic classification.</title>
        <authorList>
            <person name="Goeker M."/>
        </authorList>
    </citation>
    <scope>NUCLEOTIDE SEQUENCE [LARGE SCALE GENOMIC DNA]</scope>
    <source>
        <strain evidence="4 5">DSM 28287</strain>
    </source>
</reference>
<dbReference type="GO" id="GO:0016491">
    <property type="term" value="F:oxidoreductase activity"/>
    <property type="evidence" value="ECO:0007669"/>
    <property type="project" value="UniProtKB-KW"/>
</dbReference>
<keyword evidence="5" id="KW-1185">Reference proteome</keyword>
<evidence type="ECO:0000313" key="4">
    <source>
        <dbReference type="EMBL" id="TDP46650.1"/>
    </source>
</evidence>
<protein>
    <submittedName>
        <fullName evidence="4">NAD(P)-dependent dehydrogenase (Short-subunit alcohol dehydrogenase family)</fullName>
    </submittedName>
</protein>
<name>A0A4R6PY63_9FIRM</name>
<evidence type="ECO:0000256" key="2">
    <source>
        <dbReference type="ARBA" id="ARBA00023002"/>
    </source>
</evidence>
<comment type="caution">
    <text evidence="4">The sequence shown here is derived from an EMBL/GenBank/DDBJ whole genome shotgun (WGS) entry which is preliminary data.</text>
</comment>
<gene>
    <name evidence="4" type="ORF">EV211_1575</name>
</gene>
<dbReference type="PROSITE" id="PS00061">
    <property type="entry name" value="ADH_SHORT"/>
    <property type="match status" value="1"/>
</dbReference>
<dbReference type="GO" id="GO:0008206">
    <property type="term" value="P:bile acid metabolic process"/>
    <property type="evidence" value="ECO:0007669"/>
    <property type="project" value="UniProtKB-ARBA"/>
</dbReference>
<dbReference type="InterPro" id="IPR050259">
    <property type="entry name" value="SDR"/>
</dbReference>
<dbReference type="EMBL" id="SNXO01000057">
    <property type="protein sequence ID" value="TDP46650.1"/>
    <property type="molecule type" value="Genomic_DNA"/>
</dbReference>
<dbReference type="OrthoDB" id="9803333at2"/>
<dbReference type="InterPro" id="IPR036291">
    <property type="entry name" value="NAD(P)-bd_dom_sf"/>
</dbReference>
<keyword evidence="3" id="KW-0753">Steroid metabolism</keyword>
<dbReference type="PRINTS" id="PR00081">
    <property type="entry name" value="GDHRDH"/>
</dbReference>
<dbReference type="PANTHER" id="PTHR42879">
    <property type="entry name" value="3-OXOACYL-(ACYL-CARRIER-PROTEIN) REDUCTASE"/>
    <property type="match status" value="1"/>
</dbReference>
<evidence type="ECO:0000313" key="5">
    <source>
        <dbReference type="Proteomes" id="UP000295500"/>
    </source>
</evidence>
<comment type="similarity">
    <text evidence="1">Belongs to the short-chain dehydrogenases/reductases (SDR) family.</text>
</comment>
<dbReference type="SUPFAM" id="SSF51735">
    <property type="entry name" value="NAD(P)-binding Rossmann-fold domains"/>
    <property type="match status" value="1"/>
</dbReference>
<sequence>MVDVSKDFVNNMFSIEGKVALVTGATGALGKVIAKAYGYAGAKVFMTGRSEGKLKDLETEFKAEGIDCAYYVADPAVEEQVDALVKACVKQYGEVNILAIAHGFNKPQNILEQSVADWQYIMDADCKSVYIVCKYVSEQMVAQKKGGKIVVVTSQRSKRGMAGYTGYCTSKGGADLMVSSMACDLTAKYGINVNSICPTVFRSELTEWMFDPESEVYKNFLKREPIGRLGEPYDFVGFTLFLSSAASDFMTGGNYDCSGGYLTC</sequence>
<organism evidence="4 5">
    <name type="scientific">Aminicella lysinilytica</name>
    <dbReference type="NCBI Taxonomy" id="433323"/>
    <lineage>
        <taxon>Bacteria</taxon>
        <taxon>Bacillati</taxon>
        <taxon>Bacillota</taxon>
        <taxon>Clostridia</taxon>
        <taxon>Peptostreptococcales</taxon>
        <taxon>Anaerovoracaceae</taxon>
        <taxon>Aminicella</taxon>
    </lineage>
</organism>